<dbReference type="Gene3D" id="1.10.760.10">
    <property type="entry name" value="Cytochrome c-like domain"/>
    <property type="match status" value="1"/>
</dbReference>
<accession>A0ABV7CEP5</accession>
<dbReference type="SUPFAM" id="SSF46626">
    <property type="entry name" value="Cytochrome c"/>
    <property type="match status" value="1"/>
</dbReference>
<evidence type="ECO:0000256" key="1">
    <source>
        <dbReference type="SAM" id="SignalP"/>
    </source>
</evidence>
<name>A0ABV7CEP5_9GAMM</name>
<evidence type="ECO:0000313" key="3">
    <source>
        <dbReference type="Proteomes" id="UP001595453"/>
    </source>
</evidence>
<dbReference type="InterPro" id="IPR010538">
    <property type="entry name" value="DHOR"/>
</dbReference>
<proteinExistence type="predicted"/>
<comment type="caution">
    <text evidence="2">The sequence shown here is derived from an EMBL/GenBank/DDBJ whole genome shotgun (WGS) entry which is preliminary data.</text>
</comment>
<dbReference type="Pfam" id="PF06537">
    <property type="entry name" value="DHOR"/>
    <property type="match status" value="1"/>
</dbReference>
<keyword evidence="1" id="KW-0732">Signal</keyword>
<dbReference type="InterPro" id="IPR051395">
    <property type="entry name" value="Cytochrome_c_Peroxidase/MauG"/>
</dbReference>
<feature type="signal peptide" evidence="1">
    <location>
        <begin position="1"/>
        <end position="37"/>
    </location>
</feature>
<dbReference type="RefSeq" id="WP_377120048.1">
    <property type="nucleotide sequence ID" value="NZ_JBHRSD010000001.1"/>
</dbReference>
<organism evidence="2 3">
    <name type="scientific">Pseudoalteromonas fenneropenaei</name>
    <dbReference type="NCBI Taxonomy" id="1737459"/>
    <lineage>
        <taxon>Bacteria</taxon>
        <taxon>Pseudomonadati</taxon>
        <taxon>Pseudomonadota</taxon>
        <taxon>Gammaproteobacteria</taxon>
        <taxon>Alteromonadales</taxon>
        <taxon>Pseudoalteromonadaceae</taxon>
        <taxon>Pseudoalteromonas</taxon>
    </lineage>
</organism>
<feature type="chain" id="PRO_5046712545" evidence="1">
    <location>
        <begin position="38"/>
        <end position="484"/>
    </location>
</feature>
<dbReference type="PANTHER" id="PTHR30600:SF4">
    <property type="entry name" value="CYTOCHROME C DOMAIN-CONTAINING PROTEIN"/>
    <property type="match status" value="1"/>
</dbReference>
<gene>
    <name evidence="2" type="ORF">ACFOEE_01140</name>
</gene>
<protein>
    <submittedName>
        <fullName evidence="2">Di-heme oxidoredictase family protein</fullName>
    </submittedName>
</protein>
<dbReference type="PANTHER" id="PTHR30600">
    <property type="entry name" value="CYTOCHROME C PEROXIDASE-RELATED"/>
    <property type="match status" value="1"/>
</dbReference>
<evidence type="ECO:0000313" key="2">
    <source>
        <dbReference type="EMBL" id="MFC3031128.1"/>
    </source>
</evidence>
<keyword evidence="3" id="KW-1185">Reference proteome</keyword>
<dbReference type="EMBL" id="JBHRSD010000001">
    <property type="protein sequence ID" value="MFC3031128.1"/>
    <property type="molecule type" value="Genomic_DNA"/>
</dbReference>
<dbReference type="InterPro" id="IPR036909">
    <property type="entry name" value="Cyt_c-like_dom_sf"/>
</dbReference>
<reference evidence="3" key="1">
    <citation type="journal article" date="2019" name="Int. J. Syst. Evol. Microbiol.">
        <title>The Global Catalogue of Microorganisms (GCM) 10K type strain sequencing project: providing services to taxonomists for standard genome sequencing and annotation.</title>
        <authorList>
            <consortium name="The Broad Institute Genomics Platform"/>
            <consortium name="The Broad Institute Genome Sequencing Center for Infectious Disease"/>
            <person name="Wu L."/>
            <person name="Ma J."/>
        </authorList>
    </citation>
    <scope>NUCLEOTIDE SEQUENCE [LARGE SCALE GENOMIC DNA]</scope>
    <source>
        <strain evidence="3">KCTC 42730</strain>
    </source>
</reference>
<sequence length="484" mass="52891">MEIPSLKGACAPLIQPLTLLSSRTLLSLAIFASPAYAACPANYPETGAIEQHIEHDDIANNKASIAHIHRLGKQLFVAKFNLCDGQGRPATTGGGVKRAADQPAFIRTSSPETNSCAGCHSQPAIGGSGEFVVNAFILAQRLDPVTESVSSDFSNERNTLGMHGSGAIEMLAREMTFELRAQAQELPDGVHTLQSKGIRFKIRKEHGAVVESEGINTDLMVRPFNQSGNIATLRHFSVDAMNHHHGMQAEERFDLNPGKGFDKDHDEDGVERELSIGDITALTVYQATLPVPQQVLPHSRKKRQAVLLGAKKFNDIGCNSCHVPELTLNVPVFSEPSPLNAAHTFNDTSRSIRWDMTTEGKAPRLLKNQDGTATVRAYTDLKRHNLCDPKGTPDAIRFFCNEKLDQSRPAQDGNPGAEYFITRKLWDVGSSAPYGHRGDITTLTEAILYHGGEARQSRDGFTLLPLSEQQAVIQFLKSLQVVDE</sequence>
<dbReference type="Proteomes" id="UP001595453">
    <property type="component" value="Unassembled WGS sequence"/>
</dbReference>